<name>D6A658_STRV1</name>
<proteinExistence type="predicted"/>
<dbReference type="EMBL" id="DS999641">
    <property type="protein sequence ID" value="EFE67829.2"/>
    <property type="molecule type" value="Genomic_DNA"/>
</dbReference>
<sequence>MYRPCEWLDERIRRDRRVGPAVPARATAAAVVPGARCGARDTASAAPRRQGCAR</sequence>
<dbReference type="AlphaFoldDB" id="D6A658"/>
<evidence type="ECO:0000313" key="1">
    <source>
        <dbReference type="EMBL" id="EFE67829.2"/>
    </source>
</evidence>
<reference evidence="2" key="1">
    <citation type="submission" date="2008-12" db="EMBL/GenBank/DDBJ databases">
        <title>Annotation of Streptomyces ghanaensis ATCC 14672.</title>
        <authorList>
            <consortium name="The Broad Institute Genome Sequencing Platform"/>
            <consortium name="Broad Institute Microbial Sequencing Center"/>
            <person name="Fischbach M."/>
            <person name="Ward D."/>
            <person name="Young S."/>
            <person name="Kodira C.D."/>
            <person name="Zeng Q."/>
            <person name="Koehrsen M."/>
            <person name="Godfrey P."/>
            <person name="Alvarado L."/>
            <person name="Berlin A.M."/>
            <person name="Borenstein D."/>
            <person name="Chen Z."/>
            <person name="Engels R."/>
            <person name="Freedman E."/>
            <person name="Gellesch M."/>
            <person name="Goldberg J."/>
            <person name="Griggs A."/>
            <person name="Gujja S."/>
            <person name="Heiman D.I."/>
            <person name="Hepburn T.A."/>
            <person name="Howarth C."/>
            <person name="Jen D."/>
            <person name="Larson L."/>
            <person name="Lewis B."/>
            <person name="Mehta T."/>
            <person name="Park D."/>
            <person name="Pearson M."/>
            <person name="Roberts A."/>
            <person name="Saif S."/>
            <person name="Shea T.D."/>
            <person name="Shenoy N."/>
            <person name="Sisk P."/>
            <person name="Stolte C."/>
            <person name="Sykes S.N."/>
            <person name="Walk T."/>
            <person name="White J."/>
            <person name="Yandava C."/>
            <person name="Straight P."/>
            <person name="Clardy J."/>
            <person name="Hung D."/>
            <person name="Kolter R."/>
            <person name="Mekalanos J."/>
            <person name="Walker S."/>
            <person name="Walsh C.T."/>
            <person name="Wieland B.L.C."/>
            <person name="Ilzarbe M."/>
            <person name="Galagan J."/>
            <person name="Nusbaum C."/>
            <person name="Birren B."/>
        </authorList>
    </citation>
    <scope>NUCLEOTIDE SEQUENCE [LARGE SCALE GENOMIC DNA]</scope>
    <source>
        <strain evidence="2">ATCC 14672 / DSM 40746 / JCM 4963 / KCTC 9882 / NRRL B-12104 / FH 1290</strain>
    </source>
</reference>
<organism evidence="1 2">
    <name type="scientific">Streptomyces viridosporus (strain ATCC 14672 / DSM 40746 / JCM 4963 / KCTC 9882 / NRRL B-12104 / FH 1290)</name>
    <name type="common">Streptomyces ghanaensis</name>
    <dbReference type="NCBI Taxonomy" id="566461"/>
    <lineage>
        <taxon>Bacteria</taxon>
        <taxon>Bacillati</taxon>
        <taxon>Actinomycetota</taxon>
        <taxon>Actinomycetes</taxon>
        <taxon>Kitasatosporales</taxon>
        <taxon>Streptomycetaceae</taxon>
        <taxon>Streptomyces</taxon>
    </lineage>
</organism>
<accession>D6A658</accession>
<evidence type="ECO:0000313" key="2">
    <source>
        <dbReference type="Proteomes" id="UP000003824"/>
    </source>
</evidence>
<dbReference type="Proteomes" id="UP000003824">
    <property type="component" value="Unassembled WGS sequence"/>
</dbReference>
<gene>
    <name evidence="1" type="ORF">SSFG_03075</name>
</gene>
<protein>
    <submittedName>
        <fullName evidence="1">Predicted protein</fullName>
    </submittedName>
</protein>